<reference evidence="1" key="1">
    <citation type="submission" date="2023-03" db="EMBL/GenBank/DDBJ databases">
        <title>Massive genome expansion in bonnet fungi (Mycena s.s.) driven by repeated elements and novel gene families across ecological guilds.</title>
        <authorList>
            <consortium name="Lawrence Berkeley National Laboratory"/>
            <person name="Harder C.B."/>
            <person name="Miyauchi S."/>
            <person name="Viragh M."/>
            <person name="Kuo A."/>
            <person name="Thoen E."/>
            <person name="Andreopoulos B."/>
            <person name="Lu D."/>
            <person name="Skrede I."/>
            <person name="Drula E."/>
            <person name="Henrissat B."/>
            <person name="Morin E."/>
            <person name="Kohler A."/>
            <person name="Barry K."/>
            <person name="LaButti K."/>
            <person name="Morin E."/>
            <person name="Salamov A."/>
            <person name="Lipzen A."/>
            <person name="Mereny Z."/>
            <person name="Hegedus B."/>
            <person name="Baldrian P."/>
            <person name="Stursova M."/>
            <person name="Weitz H."/>
            <person name="Taylor A."/>
            <person name="Grigoriev I.V."/>
            <person name="Nagy L.G."/>
            <person name="Martin F."/>
            <person name="Kauserud H."/>
        </authorList>
    </citation>
    <scope>NUCLEOTIDE SEQUENCE</scope>
    <source>
        <strain evidence="1">CBHHK200</strain>
    </source>
</reference>
<evidence type="ECO:0000313" key="1">
    <source>
        <dbReference type="EMBL" id="KAJ7018628.1"/>
    </source>
</evidence>
<dbReference type="SUPFAM" id="SSF48452">
    <property type="entry name" value="TPR-like"/>
    <property type="match status" value="1"/>
</dbReference>
<organism evidence="1 2">
    <name type="scientific">Mycena alexandri</name>
    <dbReference type="NCBI Taxonomy" id="1745969"/>
    <lineage>
        <taxon>Eukaryota</taxon>
        <taxon>Fungi</taxon>
        <taxon>Dikarya</taxon>
        <taxon>Basidiomycota</taxon>
        <taxon>Agaricomycotina</taxon>
        <taxon>Agaricomycetes</taxon>
        <taxon>Agaricomycetidae</taxon>
        <taxon>Agaricales</taxon>
        <taxon>Marasmiineae</taxon>
        <taxon>Mycenaceae</taxon>
        <taxon>Mycena</taxon>
    </lineage>
</organism>
<accession>A0AAD6S083</accession>
<sequence>MAMGNLAGTYTNLSRFEDAEKLQTEVMEKFRTILGDEHPHAVLSIKSLASTYRALGKVAEAEELEALFPDDERDIWASDAVE</sequence>
<protein>
    <recommendedName>
        <fullName evidence="3">Kinesin light chain</fullName>
    </recommendedName>
</protein>
<evidence type="ECO:0000313" key="2">
    <source>
        <dbReference type="Proteomes" id="UP001218188"/>
    </source>
</evidence>
<gene>
    <name evidence="1" type="ORF">C8F04DRAFT_1150792</name>
</gene>
<comment type="caution">
    <text evidence="1">The sequence shown here is derived from an EMBL/GenBank/DDBJ whole genome shotgun (WGS) entry which is preliminary data.</text>
</comment>
<dbReference type="InterPro" id="IPR011990">
    <property type="entry name" value="TPR-like_helical_dom_sf"/>
</dbReference>
<dbReference type="Proteomes" id="UP001218188">
    <property type="component" value="Unassembled WGS sequence"/>
</dbReference>
<dbReference type="Gene3D" id="1.25.40.10">
    <property type="entry name" value="Tetratricopeptide repeat domain"/>
    <property type="match status" value="1"/>
</dbReference>
<evidence type="ECO:0008006" key="3">
    <source>
        <dbReference type="Google" id="ProtNLM"/>
    </source>
</evidence>
<proteinExistence type="predicted"/>
<dbReference type="Pfam" id="PF13424">
    <property type="entry name" value="TPR_12"/>
    <property type="match status" value="1"/>
</dbReference>
<dbReference type="AlphaFoldDB" id="A0AAD6S083"/>
<dbReference type="EMBL" id="JARJCM010000330">
    <property type="protein sequence ID" value="KAJ7018628.1"/>
    <property type="molecule type" value="Genomic_DNA"/>
</dbReference>
<keyword evidence="2" id="KW-1185">Reference proteome</keyword>
<name>A0AAD6S083_9AGAR</name>